<evidence type="ECO:0000256" key="9">
    <source>
        <dbReference type="ARBA" id="ARBA00022840"/>
    </source>
</evidence>
<dbReference type="InterPro" id="IPR029056">
    <property type="entry name" value="Ribokinase-like"/>
</dbReference>
<keyword evidence="5 11" id="KW-0808">Transferase</keyword>
<comment type="similarity">
    <text evidence="3 11">Belongs to the carbohydrate kinase PfkB family.</text>
</comment>
<protein>
    <recommendedName>
        <fullName evidence="4 11">Adenosine kinase</fullName>
        <shortName evidence="11">AK</shortName>
        <ecNumber evidence="4 11">2.7.1.20</ecNumber>
    </recommendedName>
    <alternativeName>
        <fullName evidence="11">Adenosine 5'-phosphotransferase</fullName>
    </alternativeName>
</protein>
<evidence type="ECO:0000256" key="7">
    <source>
        <dbReference type="ARBA" id="ARBA00022741"/>
    </source>
</evidence>
<keyword evidence="8 11" id="KW-0418">Kinase</keyword>
<dbReference type="UniPathway" id="UPA00588">
    <property type="reaction ID" value="UER00659"/>
</dbReference>
<feature type="domain" description="Carbohydrate kinase PfkB" evidence="12">
    <location>
        <begin position="21"/>
        <end position="61"/>
    </location>
</feature>
<dbReference type="GO" id="GO:0044209">
    <property type="term" value="P:AMP salvage"/>
    <property type="evidence" value="ECO:0007669"/>
    <property type="project" value="UniProtKB-UniRule"/>
</dbReference>
<keyword evidence="7 11" id="KW-0547">Nucleotide-binding</keyword>
<gene>
    <name evidence="13" type="ORF">VITISV_017141</name>
</gene>
<evidence type="ECO:0000256" key="4">
    <source>
        <dbReference type="ARBA" id="ARBA00012119"/>
    </source>
</evidence>
<comment type="function">
    <text evidence="11">ATP dependent phosphorylation of adenosine and other related nucleoside analogs to monophosphate derivatives.</text>
</comment>
<dbReference type="ExpressionAtlas" id="A5AEY8">
    <property type="expression patterns" value="baseline and differential"/>
</dbReference>
<keyword evidence="9 11" id="KW-0067">ATP-binding</keyword>
<organism evidence="13">
    <name type="scientific">Vitis vinifera</name>
    <name type="common">Grape</name>
    <dbReference type="NCBI Taxonomy" id="29760"/>
    <lineage>
        <taxon>Eukaryota</taxon>
        <taxon>Viridiplantae</taxon>
        <taxon>Streptophyta</taxon>
        <taxon>Embryophyta</taxon>
        <taxon>Tracheophyta</taxon>
        <taxon>Spermatophyta</taxon>
        <taxon>Magnoliopsida</taxon>
        <taxon>eudicotyledons</taxon>
        <taxon>Gunneridae</taxon>
        <taxon>Pentapetalae</taxon>
        <taxon>rosids</taxon>
        <taxon>Vitales</taxon>
        <taxon>Vitaceae</taxon>
        <taxon>Viteae</taxon>
        <taxon>Vitis</taxon>
    </lineage>
</organism>
<dbReference type="GO" id="GO:0005524">
    <property type="term" value="F:ATP binding"/>
    <property type="evidence" value="ECO:0007669"/>
    <property type="project" value="UniProtKB-UniRule"/>
</dbReference>
<dbReference type="SUPFAM" id="SSF53613">
    <property type="entry name" value="Ribokinase-like"/>
    <property type="match status" value="1"/>
</dbReference>
<dbReference type="EMBL" id="AM425002">
    <property type="protein sequence ID" value="CAN75586.1"/>
    <property type="molecule type" value="Genomic_DNA"/>
</dbReference>
<evidence type="ECO:0000313" key="13">
    <source>
        <dbReference type="EMBL" id="CAN75586.1"/>
    </source>
</evidence>
<dbReference type="AlphaFoldDB" id="A5AEY8"/>
<keyword evidence="6 11" id="KW-0660">Purine salvage</keyword>
<evidence type="ECO:0000259" key="12">
    <source>
        <dbReference type="Pfam" id="PF00294"/>
    </source>
</evidence>
<evidence type="ECO:0000256" key="6">
    <source>
        <dbReference type="ARBA" id="ARBA00022726"/>
    </source>
</evidence>
<reference evidence="13" key="1">
    <citation type="journal article" date="2007" name="PLoS ONE">
        <title>The first genome sequence of an elite grapevine cultivar (Pinot noir Vitis vinifera L.): coping with a highly heterozygous genome.</title>
        <authorList>
            <person name="Velasco R."/>
            <person name="Zharkikh A."/>
            <person name="Troggio M."/>
            <person name="Cartwright D.A."/>
            <person name="Cestaro A."/>
            <person name="Pruss D."/>
            <person name="Pindo M."/>
            <person name="FitzGerald L.M."/>
            <person name="Vezzulli S."/>
            <person name="Reid J."/>
            <person name="Malacarne G."/>
            <person name="Iliev D."/>
            <person name="Coppola G."/>
            <person name="Wardell B."/>
            <person name="Micheletti D."/>
            <person name="Macalma T."/>
            <person name="Facci M."/>
            <person name="Mitchell J.T."/>
            <person name="Perazzolli M."/>
            <person name="Eldredge G."/>
            <person name="Gatto P."/>
            <person name="Oyzerski R."/>
            <person name="Moretto M."/>
            <person name="Gutin N."/>
            <person name="Stefanini M."/>
            <person name="Chen Y."/>
            <person name="Segala C."/>
            <person name="Davenport C."/>
            <person name="Dematte L."/>
            <person name="Mraz A."/>
            <person name="Battilana J."/>
            <person name="Stormo K."/>
            <person name="Costa F."/>
            <person name="Tao Q."/>
            <person name="Si-Ammour A."/>
            <person name="Harkins T."/>
            <person name="Lackey A."/>
            <person name="Perbost C."/>
            <person name="Taillon B."/>
            <person name="Stella A."/>
            <person name="Solovyev V."/>
            <person name="Fawcett J.A."/>
            <person name="Sterck L."/>
            <person name="Vandepoele K."/>
            <person name="Grando S.M."/>
            <person name="Toppo S."/>
            <person name="Moser C."/>
            <person name="Lanchbury J."/>
            <person name="Bogden R."/>
            <person name="Skolnick M."/>
            <person name="Sgaramella V."/>
            <person name="Bhatnagar S.K."/>
            <person name="Fontana P."/>
            <person name="Gutin A."/>
            <person name="Van de Peer Y."/>
            <person name="Salamini F."/>
            <person name="Viola R."/>
        </authorList>
    </citation>
    <scope>NUCLEOTIDE SEQUENCE</scope>
</reference>
<dbReference type="EC" id="2.7.1.20" evidence="4 11"/>
<evidence type="ECO:0000256" key="11">
    <source>
        <dbReference type="RuleBase" id="RU368116"/>
    </source>
</evidence>
<evidence type="ECO:0000256" key="8">
    <source>
        <dbReference type="ARBA" id="ARBA00022777"/>
    </source>
</evidence>
<proteinExistence type="inferred from homology"/>
<evidence type="ECO:0000256" key="5">
    <source>
        <dbReference type="ARBA" id="ARBA00022679"/>
    </source>
</evidence>
<dbReference type="PANTHER" id="PTHR45769">
    <property type="entry name" value="ADENOSINE KINASE"/>
    <property type="match status" value="1"/>
</dbReference>
<keyword evidence="11" id="KW-0460">Magnesium</keyword>
<evidence type="ECO:0000256" key="2">
    <source>
        <dbReference type="ARBA" id="ARBA00004801"/>
    </source>
</evidence>
<dbReference type="GO" id="GO:0004001">
    <property type="term" value="F:adenosine kinase activity"/>
    <property type="evidence" value="ECO:0007669"/>
    <property type="project" value="UniProtKB-UniRule"/>
</dbReference>
<dbReference type="GO" id="GO:0006166">
    <property type="term" value="P:purine ribonucleoside salvage"/>
    <property type="evidence" value="ECO:0007669"/>
    <property type="project" value="UniProtKB-KW"/>
</dbReference>
<accession>A5AEY8</accession>
<evidence type="ECO:0000256" key="3">
    <source>
        <dbReference type="ARBA" id="ARBA00010688"/>
    </source>
</evidence>
<dbReference type="Gene3D" id="3.40.1190.20">
    <property type="match status" value="1"/>
</dbReference>
<dbReference type="PANTHER" id="PTHR45769:SF3">
    <property type="entry name" value="ADENOSINE KINASE"/>
    <property type="match status" value="1"/>
</dbReference>
<comment type="catalytic activity">
    <reaction evidence="11">
        <text>adenosine + ATP = AMP + ADP + H(+)</text>
        <dbReference type="Rhea" id="RHEA:20824"/>
        <dbReference type="ChEBI" id="CHEBI:15378"/>
        <dbReference type="ChEBI" id="CHEBI:16335"/>
        <dbReference type="ChEBI" id="CHEBI:30616"/>
        <dbReference type="ChEBI" id="CHEBI:456215"/>
        <dbReference type="ChEBI" id="CHEBI:456216"/>
        <dbReference type="EC" id="2.7.1.20"/>
    </reaction>
</comment>
<evidence type="ECO:0000256" key="10">
    <source>
        <dbReference type="PIRSR" id="PIRSR601805-1"/>
    </source>
</evidence>
<evidence type="ECO:0000256" key="1">
    <source>
        <dbReference type="ARBA" id="ARBA00001946"/>
    </source>
</evidence>
<dbReference type="InterPro" id="IPR001805">
    <property type="entry name" value="Adenokinase"/>
</dbReference>
<comment type="pathway">
    <text evidence="2 11">Purine metabolism; AMP biosynthesis via salvage pathway; AMP from adenosine: step 1/1.</text>
</comment>
<dbReference type="Pfam" id="PF00294">
    <property type="entry name" value="PfkB"/>
    <property type="match status" value="1"/>
</dbReference>
<feature type="active site" description="Proton acceptor" evidence="10">
    <location>
        <position position="22"/>
    </location>
</feature>
<comment type="cofactor">
    <cofactor evidence="1 11">
        <name>Mg(2+)</name>
        <dbReference type="ChEBI" id="CHEBI:18420"/>
    </cofactor>
</comment>
<name>A5AEY8_VITVI</name>
<dbReference type="InterPro" id="IPR011611">
    <property type="entry name" value="PfkB_dom"/>
</dbReference>
<sequence>MNSLISLFMPRVLKMTNLHKGDAFVGGFLSQLVQEKPIEECVRAGCYASHVIIQRSGCTYPEKPDFMEAAAAAVVATEGVVVTAEVVAVMVDIAMVGVEVMAVVVGTVVTKTVDLATLGEVVLRVATRGTRFRIW</sequence>